<sequence length="392" mass="45783">MKKKYSFAFEISDNIAQHGHMLPLLHASVSDSSLSVTLYTNRKENISNLQKQYVECYKKEIPINVNIYIIKDSKLNILKRKTLSLINILHIHKVTPIIRKVFLKVKSANTTEDYSLYYKKNSHFFLSQNVILTTELKGSSWLLDSPVKLVWLLHGIISNDNPYFKNWQCDIVVSPQVNLEKKLKERIPVPNSTIFYKNAYLKKEIIDSYKSKRKLFNNTNPVIVYNPHWDNGLNQSSWFSYGLDILDFFQKNNQFNLIFAPHLLLNKFYKISIPQEYINAPNIIIDLDSPNLTNGAYIAHADYYLGDVSSQFFEFALCNRKIKPIFINCSKMDWKRKPIYSYWNTGLVITNIDELYLAIENSAPNENAFNEFFHHIPNNQSQLLLDFLKTSL</sequence>
<evidence type="ECO:0000313" key="1">
    <source>
        <dbReference type="EMBL" id="MBQ0269534.1"/>
    </source>
</evidence>
<name>A0A8I2DBF4_9GAMM</name>
<organism evidence="1 2">
    <name type="scientific">Providencia huaxiensis</name>
    <dbReference type="NCBI Taxonomy" id="2027290"/>
    <lineage>
        <taxon>Bacteria</taxon>
        <taxon>Pseudomonadati</taxon>
        <taxon>Pseudomonadota</taxon>
        <taxon>Gammaproteobacteria</taxon>
        <taxon>Enterobacterales</taxon>
        <taxon>Morganellaceae</taxon>
        <taxon>Providencia</taxon>
    </lineage>
</organism>
<proteinExistence type="predicted"/>
<comment type="caution">
    <text evidence="1">The sequence shown here is derived from an EMBL/GenBank/DDBJ whole genome shotgun (WGS) entry which is preliminary data.</text>
</comment>
<dbReference type="RefSeq" id="WP_210848691.1">
    <property type="nucleotide sequence ID" value="NZ_JAGKLY010000006.1"/>
</dbReference>
<dbReference type="EMBL" id="JAGKLY010000006">
    <property type="protein sequence ID" value="MBQ0269534.1"/>
    <property type="molecule type" value="Genomic_DNA"/>
</dbReference>
<dbReference type="Proteomes" id="UP000674270">
    <property type="component" value="Unassembled WGS sequence"/>
</dbReference>
<accession>A0A8I2DBF4</accession>
<evidence type="ECO:0000313" key="2">
    <source>
        <dbReference type="Proteomes" id="UP000674270"/>
    </source>
</evidence>
<dbReference type="Gene3D" id="3.40.50.12580">
    <property type="match status" value="1"/>
</dbReference>
<reference evidence="1" key="1">
    <citation type="submission" date="2021-03" db="EMBL/GenBank/DDBJ databases">
        <authorList>
            <person name="Stanton E."/>
        </authorList>
    </citation>
    <scope>NUCLEOTIDE SEQUENCE</scope>
    <source>
        <strain evidence="1">2020EL-00113</strain>
    </source>
</reference>
<evidence type="ECO:0008006" key="3">
    <source>
        <dbReference type="Google" id="ProtNLM"/>
    </source>
</evidence>
<gene>
    <name evidence="1" type="ORF">J7T18_14610</name>
</gene>
<dbReference type="InterPro" id="IPR043148">
    <property type="entry name" value="TagF_C"/>
</dbReference>
<protein>
    <recommendedName>
        <fullName evidence="3">CDP-glycerol:poly(Glycerophosphate) glycerophosphotransferase</fullName>
    </recommendedName>
</protein>
<dbReference type="AlphaFoldDB" id="A0A8I2DBF4"/>